<gene>
    <name evidence="24" type="ORF">U0070_021754</name>
</gene>
<dbReference type="GO" id="GO:0005886">
    <property type="term" value="C:plasma membrane"/>
    <property type="evidence" value="ECO:0007669"/>
    <property type="project" value="UniProtKB-SubCell"/>
</dbReference>
<evidence type="ECO:0000256" key="7">
    <source>
        <dbReference type="ARBA" id="ARBA00022737"/>
    </source>
</evidence>
<dbReference type="GO" id="GO:0042289">
    <property type="term" value="F:MHC class II protein binding"/>
    <property type="evidence" value="ECO:0007669"/>
    <property type="project" value="TreeGrafter"/>
</dbReference>
<sequence length="548" mass="60937">MRETLLLGHLLLRLLWEAPAVVSEPGREDSVVWAQEGAPVHLPCSPQLPHRNPNLLRRGVVTWQHQPDGGKPLPGRPVPHRYTVLSVAPGGLRSGRLPLQTRVQLDERRLQRGDFSLWLRPARRADAGEYHATVRFSDRTLFCHLRLRVGQASMIASPSGPLRPSDWVILNCSFSRPDRPVSVHWFQGQSRVPVHKSAHHHLAESFLFLPQVSPLDSGTWGCVLTYRDGFNVSITHNLEVLGLEPLAPLTVYAAAGSRVELPCHLPQGMGTSSSLTAKWTPPGGGPERLVTGKSGSFALRLETVSLEQAGTYTCSVHLQGRPLSAVVTLAVITGQPQSKVTEMWDCNFDNQGVKTPTRVLPSDFSVTHQSLGLPGSLGKLMCEVTPASGQERFVWRPLNNGSRSSPGPRLEIQETRLLAEPWQCQLFQGQKLLGAAVHIAESSPDARSARRASGDLKGDHLFLLLILSTFSLFLVVTGAFGFHLWRRQWLWRRFSALENRIHPPPALSKTEELERDLEIEMEPEQEPEPEPEPELEQEPQPEPEPRQQ</sequence>
<evidence type="ECO:0000256" key="20">
    <source>
        <dbReference type="SAM" id="MobiDB-lite"/>
    </source>
</evidence>
<proteinExistence type="inferred from homology"/>
<organism evidence="24 25">
    <name type="scientific">Myodes glareolus</name>
    <name type="common">Bank vole</name>
    <name type="synonym">Clethrionomys glareolus</name>
    <dbReference type="NCBI Taxonomy" id="447135"/>
    <lineage>
        <taxon>Eukaryota</taxon>
        <taxon>Metazoa</taxon>
        <taxon>Chordata</taxon>
        <taxon>Craniata</taxon>
        <taxon>Vertebrata</taxon>
        <taxon>Euteleostomi</taxon>
        <taxon>Mammalia</taxon>
        <taxon>Eutheria</taxon>
        <taxon>Euarchontoglires</taxon>
        <taxon>Glires</taxon>
        <taxon>Rodentia</taxon>
        <taxon>Myomorpha</taxon>
        <taxon>Muroidea</taxon>
        <taxon>Cricetidae</taxon>
        <taxon>Arvicolinae</taxon>
        <taxon>Myodes</taxon>
    </lineage>
</organism>
<keyword evidence="6 22" id="KW-0732">Signal</keyword>
<dbReference type="CDD" id="cd00096">
    <property type="entry name" value="Ig"/>
    <property type="match status" value="1"/>
</dbReference>
<keyword evidence="25" id="KW-1185">Reference proteome</keyword>
<dbReference type="InterPro" id="IPR013783">
    <property type="entry name" value="Ig-like_fold"/>
</dbReference>
<keyword evidence="10" id="KW-1064">Adaptive immunity</keyword>
<dbReference type="GO" id="GO:0005576">
    <property type="term" value="C:extracellular region"/>
    <property type="evidence" value="ECO:0007669"/>
    <property type="project" value="UniProtKB-SubCell"/>
</dbReference>
<dbReference type="PANTHER" id="PTHR11890">
    <property type="entry name" value="INTERLEUKIN-1 RECEPTOR FAMILY MEMBER"/>
    <property type="match status" value="1"/>
</dbReference>
<keyword evidence="3" id="KW-1003">Cell membrane</keyword>
<evidence type="ECO:0000256" key="10">
    <source>
        <dbReference type="ARBA" id="ARBA00023130"/>
    </source>
</evidence>
<dbReference type="GO" id="GO:0004888">
    <property type="term" value="F:transmembrane signaling receptor activity"/>
    <property type="evidence" value="ECO:0007669"/>
    <property type="project" value="TreeGrafter"/>
</dbReference>
<evidence type="ECO:0000256" key="3">
    <source>
        <dbReference type="ARBA" id="ARBA00022475"/>
    </source>
</evidence>
<evidence type="ECO:0000259" key="23">
    <source>
        <dbReference type="PROSITE" id="PS50835"/>
    </source>
</evidence>
<feature type="domain" description="Ig-like" evidence="23">
    <location>
        <begin position="168"/>
        <end position="233"/>
    </location>
</feature>
<feature type="compositionally biased region" description="Basic and acidic residues" evidence="20">
    <location>
        <begin position="509"/>
        <end position="518"/>
    </location>
</feature>
<dbReference type="AlphaFoldDB" id="A0AAW0H8W7"/>
<comment type="function">
    <text evidence="16">Lymphocyte activation gene 3 protein: Inhibitory receptor on antigen activated T-cells. Delivers inhibitory signals upon binding to ligands, such as FGL1. FGL1 constitutes a major ligand of LAG3 and is responsible for LAG3 T-cell inhibitory function. Following TCR engagement, LAG3 associates with CD3-TCR in the immunological synapse and directly inhibits T-cell activation. May inhibit antigen-specific T-cell activation in synergy with PDCD1/PD-1, possibly by acting as a coreceptor for PDCD1/PD-1. Negatively regulates the proliferation, activation, effector function and homeostasis of both CD8(+) and CD4(+) T-cells. Also mediates immune tolerance: constitutively expressed on a subset of regulatory T-cells (Tregs) and contributes to their suppressive function. Also acts as a negative regulator of plasmacytoid dendritic cell (pDCs) activation. Binds MHC class II (MHC-II); the precise role of MHC-II-binding is however unclear.</text>
</comment>
<dbReference type="GO" id="GO:0002250">
    <property type="term" value="P:adaptive immune response"/>
    <property type="evidence" value="ECO:0007669"/>
    <property type="project" value="UniProtKB-KW"/>
</dbReference>
<evidence type="ECO:0000256" key="14">
    <source>
        <dbReference type="ARBA" id="ARBA00023319"/>
    </source>
</evidence>
<dbReference type="InterPro" id="IPR015621">
    <property type="entry name" value="IL-1_rcpt_fam"/>
</dbReference>
<evidence type="ECO:0000256" key="15">
    <source>
        <dbReference type="ARBA" id="ARBA00057112"/>
    </source>
</evidence>
<evidence type="ECO:0000256" key="6">
    <source>
        <dbReference type="ARBA" id="ARBA00022729"/>
    </source>
</evidence>
<keyword evidence="7" id="KW-0677">Repeat</keyword>
<evidence type="ECO:0000256" key="8">
    <source>
        <dbReference type="ARBA" id="ARBA00022859"/>
    </source>
</evidence>
<evidence type="ECO:0000256" key="19">
    <source>
        <dbReference type="ARBA" id="ARBA00067553"/>
    </source>
</evidence>
<keyword evidence="8" id="KW-0391">Immunity</keyword>
<evidence type="ECO:0000256" key="18">
    <source>
        <dbReference type="ARBA" id="ARBA00065545"/>
    </source>
</evidence>
<evidence type="ECO:0000256" key="11">
    <source>
        <dbReference type="ARBA" id="ARBA00023136"/>
    </source>
</evidence>
<evidence type="ECO:0000256" key="9">
    <source>
        <dbReference type="ARBA" id="ARBA00022989"/>
    </source>
</evidence>
<name>A0AAW0H8W7_MYOGA</name>
<feature type="transmembrane region" description="Helical" evidence="21">
    <location>
        <begin position="461"/>
        <end position="485"/>
    </location>
</feature>
<feature type="chain" id="PRO_5043821944" description="Lymphocyte activation gene 3 protein" evidence="22">
    <location>
        <begin position="24"/>
        <end position="548"/>
    </location>
</feature>
<dbReference type="InterPro" id="IPR036179">
    <property type="entry name" value="Ig-like_dom_sf"/>
</dbReference>
<feature type="compositionally biased region" description="Acidic residues" evidence="20">
    <location>
        <begin position="519"/>
        <end position="541"/>
    </location>
</feature>
<evidence type="ECO:0000256" key="21">
    <source>
        <dbReference type="SAM" id="Phobius"/>
    </source>
</evidence>
<evidence type="ECO:0000313" key="25">
    <source>
        <dbReference type="Proteomes" id="UP001488838"/>
    </source>
</evidence>
<reference evidence="24 25" key="1">
    <citation type="journal article" date="2023" name="bioRxiv">
        <title>Conserved and derived expression patterns and positive selection on dental genes reveal complex evolutionary context of ever-growing rodent molars.</title>
        <authorList>
            <person name="Calamari Z.T."/>
            <person name="Song A."/>
            <person name="Cohen E."/>
            <person name="Akter M."/>
            <person name="Roy R.D."/>
            <person name="Hallikas O."/>
            <person name="Christensen M.M."/>
            <person name="Li P."/>
            <person name="Marangoni P."/>
            <person name="Jernvall J."/>
            <person name="Klein O.D."/>
        </authorList>
    </citation>
    <scope>NUCLEOTIDE SEQUENCE [LARGE SCALE GENOMIC DNA]</scope>
    <source>
        <strain evidence="24">V071</strain>
    </source>
</reference>
<evidence type="ECO:0000256" key="13">
    <source>
        <dbReference type="ARBA" id="ARBA00023180"/>
    </source>
</evidence>
<dbReference type="InterPro" id="IPR003599">
    <property type="entry name" value="Ig_sub"/>
</dbReference>
<dbReference type="Pfam" id="PF13895">
    <property type="entry name" value="Ig_2"/>
    <property type="match status" value="1"/>
</dbReference>
<keyword evidence="13" id="KW-0325">Glycoprotein</keyword>
<protein>
    <recommendedName>
        <fullName evidence="19">Lymphocyte activation gene 3 protein</fullName>
    </recommendedName>
</protein>
<keyword evidence="12" id="KW-1015">Disulfide bond</keyword>
<dbReference type="Proteomes" id="UP001488838">
    <property type="component" value="Unassembled WGS sequence"/>
</dbReference>
<evidence type="ECO:0000256" key="22">
    <source>
        <dbReference type="SAM" id="SignalP"/>
    </source>
</evidence>
<feature type="domain" description="Ig-like" evidence="23">
    <location>
        <begin position="245"/>
        <end position="324"/>
    </location>
</feature>
<dbReference type="Gene3D" id="2.60.40.10">
    <property type="entry name" value="Immunoglobulins"/>
    <property type="match status" value="3"/>
</dbReference>
<evidence type="ECO:0000256" key="4">
    <source>
        <dbReference type="ARBA" id="ARBA00022525"/>
    </source>
</evidence>
<dbReference type="PANTHER" id="PTHR11890:SF18">
    <property type="entry name" value="LYMPHOCYTE ACTIVATION GENE 3 PROTEIN"/>
    <property type="match status" value="1"/>
</dbReference>
<evidence type="ECO:0000256" key="1">
    <source>
        <dbReference type="ARBA" id="ARBA00004251"/>
    </source>
</evidence>
<keyword evidence="11 21" id="KW-0472">Membrane</keyword>
<accession>A0AAW0H8W7</accession>
<feature type="region of interest" description="Disordered" evidence="20">
    <location>
        <begin position="503"/>
        <end position="548"/>
    </location>
</feature>
<dbReference type="FunFam" id="2.60.40.10:FF:002440">
    <property type="entry name" value="Lymphocyte activation gene 3 protein"/>
    <property type="match status" value="1"/>
</dbReference>
<feature type="signal peptide" evidence="22">
    <location>
        <begin position="1"/>
        <end position="23"/>
    </location>
</feature>
<evidence type="ECO:0000256" key="12">
    <source>
        <dbReference type="ARBA" id="ARBA00023157"/>
    </source>
</evidence>
<comment type="caution">
    <text evidence="24">The sequence shown here is derived from an EMBL/GenBank/DDBJ whole genome shotgun (WGS) entry which is preliminary data.</text>
</comment>
<dbReference type="SMART" id="SM00409">
    <property type="entry name" value="IG"/>
    <property type="match status" value="3"/>
</dbReference>
<dbReference type="SUPFAM" id="SSF48726">
    <property type="entry name" value="Immunoglobulin"/>
    <property type="match status" value="3"/>
</dbReference>
<evidence type="ECO:0000256" key="2">
    <source>
        <dbReference type="ARBA" id="ARBA00004613"/>
    </source>
</evidence>
<dbReference type="PROSITE" id="PS50835">
    <property type="entry name" value="IG_LIKE"/>
    <property type="match status" value="2"/>
</dbReference>
<keyword evidence="14" id="KW-0393">Immunoglobulin domain</keyword>
<evidence type="ECO:0000256" key="5">
    <source>
        <dbReference type="ARBA" id="ARBA00022692"/>
    </source>
</evidence>
<evidence type="ECO:0000256" key="16">
    <source>
        <dbReference type="ARBA" id="ARBA00059221"/>
    </source>
</evidence>
<comment type="subunit">
    <text evidence="18">Interacts with MHC class II (MHC-II); selectively recognizes stable complexes of peptide and MHC-II. Interacts with FGL1 (via the Fibrinogen C-terminal domain).</text>
</comment>
<dbReference type="EMBL" id="JBBHLL010000718">
    <property type="protein sequence ID" value="KAK7798224.1"/>
    <property type="molecule type" value="Genomic_DNA"/>
</dbReference>
<keyword evidence="9 21" id="KW-1133">Transmembrane helix</keyword>
<comment type="function">
    <text evidence="15">May function as a ligand for MHC class II (MHC-II) on antigen-presenting cells (APC), promoting APC activation/maturation and driving Th1 immune response.</text>
</comment>
<dbReference type="InterPro" id="IPR007110">
    <property type="entry name" value="Ig-like_dom"/>
</dbReference>
<keyword evidence="4" id="KW-0964">Secreted</keyword>
<keyword evidence="5 21" id="KW-0812">Transmembrane</keyword>
<comment type="similarity">
    <text evidence="17">Belongs to the LAG3 family.</text>
</comment>
<comment type="subcellular location">
    <subcellularLocation>
        <location evidence="1">Cell membrane</location>
        <topology evidence="1">Single-pass type I membrane protein</topology>
    </subcellularLocation>
    <subcellularLocation>
        <location evidence="2">Secreted</location>
    </subcellularLocation>
</comment>
<evidence type="ECO:0000313" key="24">
    <source>
        <dbReference type="EMBL" id="KAK7798224.1"/>
    </source>
</evidence>
<evidence type="ECO:0000256" key="17">
    <source>
        <dbReference type="ARBA" id="ARBA00061264"/>
    </source>
</evidence>